<keyword evidence="2" id="KW-0813">Transport</keyword>
<dbReference type="PANTHER" id="PTHR43839">
    <property type="entry name" value="OPPC IN A BINDING PROTEIN-DEPENDENT TRANSPORT SYSTEM"/>
    <property type="match status" value="1"/>
</dbReference>
<dbReference type="Pfam" id="PF00528">
    <property type="entry name" value="BPD_transp_1"/>
    <property type="match status" value="1"/>
</dbReference>
<dbReference type="AlphaFoldDB" id="A0A2N0ZDX0"/>
<dbReference type="InterPro" id="IPR000515">
    <property type="entry name" value="MetI-like"/>
</dbReference>
<evidence type="ECO:0000313" key="9">
    <source>
        <dbReference type="Proteomes" id="UP000233343"/>
    </source>
</evidence>
<protein>
    <submittedName>
        <fullName evidence="8">ABC transporter permease</fullName>
    </submittedName>
</protein>
<feature type="transmembrane region" description="Helical" evidence="6">
    <location>
        <begin position="6"/>
        <end position="27"/>
    </location>
</feature>
<name>A0A2N0ZDX0_9BACI</name>
<feature type="transmembrane region" description="Helical" evidence="6">
    <location>
        <begin position="116"/>
        <end position="140"/>
    </location>
</feature>
<evidence type="ECO:0000256" key="5">
    <source>
        <dbReference type="ARBA" id="ARBA00023136"/>
    </source>
</evidence>
<dbReference type="PANTHER" id="PTHR43839:SF3">
    <property type="entry name" value="OLIGOPEPTIDE ABC TRANSPORTER, PERMEASE PROTEIN"/>
    <property type="match status" value="1"/>
</dbReference>
<evidence type="ECO:0000256" key="2">
    <source>
        <dbReference type="ARBA" id="ARBA00022448"/>
    </source>
</evidence>
<keyword evidence="5 6" id="KW-0472">Membrane</keyword>
<dbReference type="Proteomes" id="UP000233343">
    <property type="component" value="Unassembled WGS sequence"/>
</dbReference>
<proteinExistence type="predicted"/>
<dbReference type="SUPFAM" id="SSF161098">
    <property type="entry name" value="MetI-like"/>
    <property type="match status" value="1"/>
</dbReference>
<keyword evidence="9" id="KW-1185">Reference proteome</keyword>
<keyword evidence="4 6" id="KW-1133">Transmembrane helix</keyword>
<evidence type="ECO:0000259" key="7">
    <source>
        <dbReference type="Pfam" id="PF00528"/>
    </source>
</evidence>
<feature type="domain" description="ABC transmembrane type-1" evidence="7">
    <location>
        <begin position="97"/>
        <end position="296"/>
    </location>
</feature>
<organism evidence="8 9">
    <name type="scientific">Cytobacillus horneckiae</name>
    <dbReference type="NCBI Taxonomy" id="549687"/>
    <lineage>
        <taxon>Bacteria</taxon>
        <taxon>Bacillati</taxon>
        <taxon>Bacillota</taxon>
        <taxon>Bacilli</taxon>
        <taxon>Bacillales</taxon>
        <taxon>Bacillaceae</taxon>
        <taxon>Cytobacillus</taxon>
    </lineage>
</organism>
<feature type="transmembrane region" description="Helical" evidence="6">
    <location>
        <begin position="261"/>
        <end position="285"/>
    </location>
</feature>
<dbReference type="RefSeq" id="WP_066188600.1">
    <property type="nucleotide sequence ID" value="NZ_JARMMB010000039.1"/>
</dbReference>
<dbReference type="InterPro" id="IPR035906">
    <property type="entry name" value="MetI-like_sf"/>
</dbReference>
<gene>
    <name evidence="8" type="ORF">CWS20_17460</name>
</gene>
<evidence type="ECO:0000256" key="6">
    <source>
        <dbReference type="SAM" id="Phobius"/>
    </source>
</evidence>
<dbReference type="GO" id="GO:0016020">
    <property type="term" value="C:membrane"/>
    <property type="evidence" value="ECO:0007669"/>
    <property type="project" value="UniProtKB-SubCell"/>
</dbReference>
<evidence type="ECO:0000256" key="1">
    <source>
        <dbReference type="ARBA" id="ARBA00004141"/>
    </source>
</evidence>
<dbReference type="EMBL" id="PISD01000038">
    <property type="protein sequence ID" value="PKG27706.1"/>
    <property type="molecule type" value="Genomic_DNA"/>
</dbReference>
<dbReference type="GO" id="GO:0055085">
    <property type="term" value="P:transmembrane transport"/>
    <property type="evidence" value="ECO:0007669"/>
    <property type="project" value="InterPro"/>
</dbReference>
<sequence length="299" mass="33919">MKKNYYLWLGIFLASILAVITFIGPYLPFVDKELTGERLLFPADGGVLVAPFAPSEQGYLLGSDREGRDMLSLIIVGAKDTFFIVFSIVIIRYAIAIPLGLFGLKNTGFFPWFVRWWNQLFSSFPVVITAALILCLPPLLFHDQRMFIAIWVIALIEVGRVAFIIQKQAYDLSQKPFIEAGVTIGVRPIRMISGYYLPNLGPEIIVNFFSDIARVVMLIGQLAILNVFISQIFVQTGYFSFTIFNTSNDWATLIKEARRDFIQAIWIPFYPMLAIVISAFTFNLLGEGLRQHFNRHLPS</sequence>
<feature type="transmembrane region" description="Helical" evidence="6">
    <location>
        <begin position="146"/>
        <end position="165"/>
    </location>
</feature>
<comment type="subcellular location">
    <subcellularLocation>
        <location evidence="1">Membrane</location>
        <topology evidence="1">Multi-pass membrane protein</topology>
    </subcellularLocation>
</comment>
<comment type="caution">
    <text evidence="8">The sequence shown here is derived from an EMBL/GenBank/DDBJ whole genome shotgun (WGS) entry which is preliminary data.</text>
</comment>
<dbReference type="CDD" id="cd06261">
    <property type="entry name" value="TM_PBP2"/>
    <property type="match status" value="1"/>
</dbReference>
<accession>A0A2N0ZDX0</accession>
<feature type="transmembrane region" description="Helical" evidence="6">
    <location>
        <begin position="81"/>
        <end position="104"/>
    </location>
</feature>
<evidence type="ECO:0000256" key="3">
    <source>
        <dbReference type="ARBA" id="ARBA00022692"/>
    </source>
</evidence>
<evidence type="ECO:0000256" key="4">
    <source>
        <dbReference type="ARBA" id="ARBA00022989"/>
    </source>
</evidence>
<reference evidence="8 9" key="1">
    <citation type="journal article" date="2010" name="Int. J. Syst. Evol. Microbiol.">
        <title>Bacillus horneckiae sp. nov., isolated from a spacecraft-assembly clean room.</title>
        <authorList>
            <person name="Vaishampayan P."/>
            <person name="Probst A."/>
            <person name="Krishnamurthi S."/>
            <person name="Ghosh S."/>
            <person name="Osman S."/>
            <person name="McDowall A."/>
            <person name="Ruckmani A."/>
            <person name="Mayilraj S."/>
            <person name="Venkateswaran K."/>
        </authorList>
    </citation>
    <scope>NUCLEOTIDE SEQUENCE [LARGE SCALE GENOMIC DNA]</scope>
    <source>
        <strain evidence="9">1PO1SC</strain>
    </source>
</reference>
<dbReference type="Gene3D" id="1.10.3720.10">
    <property type="entry name" value="MetI-like"/>
    <property type="match status" value="1"/>
</dbReference>
<evidence type="ECO:0000313" key="8">
    <source>
        <dbReference type="EMBL" id="PKG27706.1"/>
    </source>
</evidence>
<feature type="transmembrane region" description="Helical" evidence="6">
    <location>
        <begin position="215"/>
        <end position="241"/>
    </location>
</feature>
<keyword evidence="3 6" id="KW-0812">Transmembrane</keyword>